<gene>
    <name evidence="1" type="ORF">DFQ12_2691</name>
</gene>
<sequence length="94" mass="10974">MSIITKNGKKRKAHNLVATGSTYTDAYLDILMVLKKRKAELISVNKVNVLEVAFAFDDDGKFLRKHLMDRMPEIPENFEHITERYSFLLYKQKP</sequence>
<name>A0A420B763_SPHD1</name>
<comment type="caution">
    <text evidence="1">The sequence shown here is derived from an EMBL/GenBank/DDBJ whole genome shotgun (WGS) entry which is preliminary data.</text>
</comment>
<dbReference type="AlphaFoldDB" id="A0A420B763"/>
<evidence type="ECO:0000313" key="2">
    <source>
        <dbReference type="Proteomes" id="UP000286246"/>
    </source>
</evidence>
<accession>A0A420B763</accession>
<proteinExistence type="predicted"/>
<dbReference type="EMBL" id="RAPY01000002">
    <property type="protein sequence ID" value="RKE52455.1"/>
    <property type="molecule type" value="Genomic_DNA"/>
</dbReference>
<protein>
    <submittedName>
        <fullName evidence="1">Uncharacterized protein</fullName>
    </submittedName>
</protein>
<dbReference type="Proteomes" id="UP000286246">
    <property type="component" value="Unassembled WGS sequence"/>
</dbReference>
<evidence type="ECO:0000313" key="1">
    <source>
        <dbReference type="EMBL" id="RKE52455.1"/>
    </source>
</evidence>
<keyword evidence="2" id="KW-1185">Reference proteome</keyword>
<reference evidence="1 2" key="1">
    <citation type="submission" date="2018-09" db="EMBL/GenBank/DDBJ databases">
        <title>Genomic Encyclopedia of Type Strains, Phase III (KMG-III): the genomes of soil and plant-associated and newly described type strains.</title>
        <authorList>
            <person name="Whitman W."/>
        </authorList>
    </citation>
    <scope>NUCLEOTIDE SEQUENCE [LARGE SCALE GENOMIC DNA]</scope>
    <source>
        <strain evidence="1 2">CECT 7938</strain>
    </source>
</reference>
<organism evidence="1 2">
    <name type="scientific">Sphingobacterium detergens</name>
    <dbReference type="NCBI Taxonomy" id="1145106"/>
    <lineage>
        <taxon>Bacteria</taxon>
        <taxon>Pseudomonadati</taxon>
        <taxon>Bacteroidota</taxon>
        <taxon>Sphingobacteriia</taxon>
        <taxon>Sphingobacteriales</taxon>
        <taxon>Sphingobacteriaceae</taxon>
        <taxon>Sphingobacterium</taxon>
    </lineage>
</organism>